<keyword evidence="3" id="KW-1185">Reference proteome</keyword>
<evidence type="ECO:0000313" key="3">
    <source>
        <dbReference type="Proteomes" id="UP000230233"/>
    </source>
</evidence>
<name>A0A2G5T117_9PELO</name>
<dbReference type="Proteomes" id="UP000230233">
    <property type="component" value="Chromosome X"/>
</dbReference>
<proteinExistence type="predicted"/>
<feature type="region of interest" description="Disordered" evidence="1">
    <location>
        <begin position="1"/>
        <end position="42"/>
    </location>
</feature>
<sequence>MPVTPETFGSAQGSSQGPAHLAAMVGGSAPGASLGSQGARKCSKSSGLINHVEYPPSVLYPVKEKSVGASPQLDMNWRTVLMR</sequence>
<evidence type="ECO:0000313" key="2">
    <source>
        <dbReference type="EMBL" id="PIC20970.1"/>
    </source>
</evidence>
<protein>
    <submittedName>
        <fullName evidence="2">Uncharacterized protein</fullName>
    </submittedName>
</protein>
<evidence type="ECO:0000256" key="1">
    <source>
        <dbReference type="SAM" id="MobiDB-lite"/>
    </source>
</evidence>
<accession>A0A2G5T117</accession>
<gene>
    <name evidence="2" type="primary">Cnig_chr_X.g25973</name>
    <name evidence="2" type="ORF">B9Z55_025973</name>
</gene>
<dbReference type="AlphaFoldDB" id="A0A2G5T117"/>
<organism evidence="2 3">
    <name type="scientific">Caenorhabditis nigoni</name>
    <dbReference type="NCBI Taxonomy" id="1611254"/>
    <lineage>
        <taxon>Eukaryota</taxon>
        <taxon>Metazoa</taxon>
        <taxon>Ecdysozoa</taxon>
        <taxon>Nematoda</taxon>
        <taxon>Chromadorea</taxon>
        <taxon>Rhabditida</taxon>
        <taxon>Rhabditina</taxon>
        <taxon>Rhabditomorpha</taxon>
        <taxon>Rhabditoidea</taxon>
        <taxon>Rhabditidae</taxon>
        <taxon>Peloderinae</taxon>
        <taxon>Caenorhabditis</taxon>
    </lineage>
</organism>
<dbReference type="OrthoDB" id="5894255at2759"/>
<dbReference type="EMBL" id="PDUG01000006">
    <property type="protein sequence ID" value="PIC20970.1"/>
    <property type="molecule type" value="Genomic_DNA"/>
</dbReference>
<reference evidence="3" key="1">
    <citation type="submission" date="2017-10" db="EMBL/GenBank/DDBJ databases">
        <title>Rapid genome shrinkage in a self-fertile nematode reveals novel sperm competition proteins.</title>
        <authorList>
            <person name="Yin D."/>
            <person name="Schwarz E.M."/>
            <person name="Thomas C.G."/>
            <person name="Felde R.L."/>
            <person name="Korf I.F."/>
            <person name="Cutter A.D."/>
            <person name="Schartner C.M."/>
            <person name="Ralston E.J."/>
            <person name="Meyer B.J."/>
            <person name="Haag E.S."/>
        </authorList>
    </citation>
    <scope>NUCLEOTIDE SEQUENCE [LARGE SCALE GENOMIC DNA]</scope>
    <source>
        <strain evidence="3">JU1422</strain>
    </source>
</reference>
<comment type="caution">
    <text evidence="2">The sequence shown here is derived from an EMBL/GenBank/DDBJ whole genome shotgun (WGS) entry which is preliminary data.</text>
</comment>
<feature type="compositionally biased region" description="Polar residues" evidence="1">
    <location>
        <begin position="7"/>
        <end position="17"/>
    </location>
</feature>